<proteinExistence type="inferred from homology"/>
<evidence type="ECO:0000256" key="3">
    <source>
        <dbReference type="ARBA" id="ARBA00022475"/>
    </source>
</evidence>
<dbReference type="Pfam" id="PF02653">
    <property type="entry name" value="BPD_transp_2"/>
    <property type="match status" value="1"/>
</dbReference>
<feature type="transmembrane region" description="Helical" evidence="7">
    <location>
        <begin position="229"/>
        <end position="249"/>
    </location>
</feature>
<dbReference type="GO" id="GO:0005886">
    <property type="term" value="C:plasma membrane"/>
    <property type="evidence" value="ECO:0007669"/>
    <property type="project" value="UniProtKB-SubCell"/>
</dbReference>
<evidence type="ECO:0000313" key="9">
    <source>
        <dbReference type="Proteomes" id="UP000653472"/>
    </source>
</evidence>
<keyword evidence="4 7" id="KW-0812">Transmembrane</keyword>
<feature type="transmembrane region" description="Helical" evidence="7">
    <location>
        <begin position="287"/>
        <end position="309"/>
    </location>
</feature>
<dbReference type="AlphaFoldDB" id="A0A970BBA7"/>
<evidence type="ECO:0000256" key="5">
    <source>
        <dbReference type="ARBA" id="ARBA00022989"/>
    </source>
</evidence>
<reference evidence="8" key="1">
    <citation type="submission" date="2020-03" db="EMBL/GenBank/DDBJ databases">
        <title>Solimonas marina sp. nov., isolated from deep seawater of the Pacific Ocean.</title>
        <authorList>
            <person name="Liu X."/>
            <person name="Lai Q."/>
            <person name="Sun F."/>
            <person name="Gai Y."/>
            <person name="Li G."/>
            <person name="Shao Z."/>
        </authorList>
    </citation>
    <scope>NUCLEOTIDE SEQUENCE</scope>
    <source>
        <strain evidence="8">C16B3</strain>
    </source>
</reference>
<protein>
    <submittedName>
        <fullName evidence="8">ABC transporter permease</fullName>
    </submittedName>
</protein>
<comment type="subcellular location">
    <subcellularLocation>
        <location evidence="1">Cell inner membrane</location>
        <topology evidence="1">Multi-pass membrane protein</topology>
    </subcellularLocation>
</comment>
<evidence type="ECO:0000256" key="4">
    <source>
        <dbReference type="ARBA" id="ARBA00022692"/>
    </source>
</evidence>
<feature type="transmembrane region" description="Helical" evidence="7">
    <location>
        <begin position="181"/>
        <end position="201"/>
    </location>
</feature>
<feature type="transmembrane region" description="Helical" evidence="7">
    <location>
        <begin position="142"/>
        <end position="169"/>
    </location>
</feature>
<sequence length="348" mass="36453">MSARFKQLSGHTLFWPLLTLALLLVANGIFNPGFLALQWREGHLYGNLIDIVNRAAPLILVSIGMTLVIAVRGLDISVGAVLAISATVAAWMIGGALVVDHGVTTAVTRLPMPVAIAGALGVALACGLWNGLLVVRAGMQPIIATLILMVAGRGLAQLIGGGQILTIYYPPYFYLGNGFLLGLPFTLFVVAAIYALTHVALNRTALGLFIRAIGVNPVASRVAGIRARLITIGLYMFCALMAGVAGLIVSSNVKSADANNAGQLLELDAILAVTLGGTLLTGGRFSLAGSVVGALIIQTLTSTIYSVGIPPQVNMVVKAMLVFAVMLLQSAEFRTTVRGWLVRTERRA</sequence>
<feature type="transmembrane region" description="Helical" evidence="7">
    <location>
        <begin position="261"/>
        <end position="280"/>
    </location>
</feature>
<gene>
    <name evidence="8" type="ORF">G7Y82_17955</name>
</gene>
<dbReference type="EMBL" id="JAAVXB010000012">
    <property type="protein sequence ID" value="NKF24201.1"/>
    <property type="molecule type" value="Genomic_DNA"/>
</dbReference>
<keyword evidence="3" id="KW-1003">Cell membrane</keyword>
<evidence type="ECO:0000256" key="6">
    <source>
        <dbReference type="ARBA" id="ARBA00023136"/>
    </source>
</evidence>
<keyword evidence="6 7" id="KW-0472">Membrane</keyword>
<feature type="transmembrane region" description="Helical" evidence="7">
    <location>
        <begin position="315"/>
        <end position="333"/>
    </location>
</feature>
<keyword evidence="9" id="KW-1185">Reference proteome</keyword>
<dbReference type="GO" id="GO:0022857">
    <property type="term" value="F:transmembrane transporter activity"/>
    <property type="evidence" value="ECO:0007669"/>
    <property type="project" value="InterPro"/>
</dbReference>
<dbReference type="PANTHER" id="PTHR32196">
    <property type="entry name" value="ABC TRANSPORTER PERMEASE PROTEIN YPHD-RELATED-RELATED"/>
    <property type="match status" value="1"/>
</dbReference>
<dbReference type="InterPro" id="IPR001851">
    <property type="entry name" value="ABC_transp_permease"/>
</dbReference>
<evidence type="ECO:0000256" key="1">
    <source>
        <dbReference type="ARBA" id="ARBA00004429"/>
    </source>
</evidence>
<evidence type="ECO:0000256" key="2">
    <source>
        <dbReference type="ARBA" id="ARBA00007942"/>
    </source>
</evidence>
<feature type="transmembrane region" description="Helical" evidence="7">
    <location>
        <begin position="52"/>
        <end position="71"/>
    </location>
</feature>
<comment type="similarity">
    <text evidence="2">Belongs to the binding-protein-dependent transport system permease family. AraH/RbsC subfamily.</text>
</comment>
<dbReference type="PANTHER" id="PTHR32196:SF19">
    <property type="entry name" value="GALACTOFURANOSE TRANSPORTER PERMEASE PROTEIN YTFT"/>
    <property type="match status" value="1"/>
</dbReference>
<feature type="transmembrane region" description="Helical" evidence="7">
    <location>
        <begin position="110"/>
        <end position="135"/>
    </location>
</feature>
<feature type="transmembrane region" description="Helical" evidence="7">
    <location>
        <begin position="78"/>
        <end position="98"/>
    </location>
</feature>
<keyword evidence="5 7" id="KW-1133">Transmembrane helix</keyword>
<accession>A0A970BBA7</accession>
<comment type="caution">
    <text evidence="8">The sequence shown here is derived from an EMBL/GenBank/DDBJ whole genome shotgun (WGS) entry which is preliminary data.</text>
</comment>
<evidence type="ECO:0000313" key="8">
    <source>
        <dbReference type="EMBL" id="NKF24201.1"/>
    </source>
</evidence>
<name>A0A970BBA7_9GAMM</name>
<evidence type="ECO:0000256" key="7">
    <source>
        <dbReference type="SAM" id="Phobius"/>
    </source>
</evidence>
<dbReference type="Proteomes" id="UP000653472">
    <property type="component" value="Unassembled WGS sequence"/>
</dbReference>
<dbReference type="RefSeq" id="WP_168149529.1">
    <property type="nucleotide sequence ID" value="NZ_JAAVXB010000012.1"/>
</dbReference>
<dbReference type="CDD" id="cd06579">
    <property type="entry name" value="TM_PBP1_transp_AraH_like"/>
    <property type="match status" value="1"/>
</dbReference>
<organism evidence="8 9">
    <name type="scientific">Solimonas marina</name>
    <dbReference type="NCBI Taxonomy" id="2714601"/>
    <lineage>
        <taxon>Bacteria</taxon>
        <taxon>Pseudomonadati</taxon>
        <taxon>Pseudomonadota</taxon>
        <taxon>Gammaproteobacteria</taxon>
        <taxon>Nevskiales</taxon>
        <taxon>Nevskiaceae</taxon>
        <taxon>Solimonas</taxon>
    </lineage>
</organism>